<dbReference type="RefSeq" id="XP_069232365.1">
    <property type="nucleotide sequence ID" value="XM_069370632.1"/>
</dbReference>
<keyword evidence="8" id="KW-0812">Transmembrane</keyword>
<keyword evidence="8" id="KW-1133">Transmembrane helix</keyword>
<feature type="binding site" description="axial binding residue" evidence="6">
    <location>
        <position position="437"/>
    </location>
    <ligand>
        <name>heme</name>
        <dbReference type="ChEBI" id="CHEBI:30413"/>
    </ligand>
    <ligandPart>
        <name>Fe</name>
        <dbReference type="ChEBI" id="CHEBI:18248"/>
    </ligandPart>
</feature>
<dbReference type="InterPro" id="IPR017972">
    <property type="entry name" value="Cyt_P450_CS"/>
</dbReference>
<dbReference type="SUPFAM" id="SSF48264">
    <property type="entry name" value="Cytochrome P450"/>
    <property type="match status" value="1"/>
</dbReference>
<comment type="caution">
    <text evidence="9">The sequence shown here is derived from an EMBL/GenBank/DDBJ whole genome shotgun (WGS) entry which is preliminary data.</text>
</comment>
<dbReference type="GO" id="GO:0004497">
    <property type="term" value="F:monooxygenase activity"/>
    <property type="evidence" value="ECO:0007669"/>
    <property type="project" value="UniProtKB-KW"/>
</dbReference>
<keyword evidence="3 6" id="KW-0349">Heme</keyword>
<evidence type="ECO:0000256" key="5">
    <source>
        <dbReference type="ARBA" id="ARBA00023004"/>
    </source>
</evidence>
<keyword evidence="7" id="KW-0560">Oxidoreductase</keyword>
<evidence type="ECO:0000256" key="7">
    <source>
        <dbReference type="RuleBase" id="RU000461"/>
    </source>
</evidence>
<dbReference type="Gene3D" id="1.10.630.10">
    <property type="entry name" value="Cytochrome P450"/>
    <property type="match status" value="1"/>
</dbReference>
<evidence type="ECO:0000313" key="9">
    <source>
        <dbReference type="EMBL" id="KAL1589260.1"/>
    </source>
</evidence>
<reference evidence="9 10" key="1">
    <citation type="journal article" date="2020" name="Microbiol. Resour. Announc.">
        <title>Draft Genome Sequence of a Cladosporium Species Isolated from the Mesophotic Ascidian Didemnum maculosum.</title>
        <authorList>
            <person name="Gioti A."/>
            <person name="Siaperas R."/>
            <person name="Nikolaivits E."/>
            <person name="Le Goff G."/>
            <person name="Ouazzani J."/>
            <person name="Kotoulas G."/>
            <person name="Topakas E."/>
        </authorList>
    </citation>
    <scope>NUCLEOTIDE SEQUENCE [LARGE SCALE GENOMIC DNA]</scope>
    <source>
        <strain evidence="9 10">TM138-S3</strain>
    </source>
</reference>
<dbReference type="InterPro" id="IPR050121">
    <property type="entry name" value="Cytochrome_P450_monoxygenase"/>
</dbReference>
<evidence type="ECO:0000256" key="4">
    <source>
        <dbReference type="ARBA" id="ARBA00022723"/>
    </source>
</evidence>
<dbReference type="PANTHER" id="PTHR24305:SF210">
    <property type="entry name" value="CYTOCHROME P450 MONOOXYGENASE ASQL-RELATED"/>
    <property type="match status" value="1"/>
</dbReference>
<evidence type="ECO:0008006" key="11">
    <source>
        <dbReference type="Google" id="ProtNLM"/>
    </source>
</evidence>
<comment type="cofactor">
    <cofactor evidence="1 6">
        <name>heme</name>
        <dbReference type="ChEBI" id="CHEBI:30413"/>
    </cofactor>
</comment>
<keyword evidence="8" id="KW-0472">Membrane</keyword>
<dbReference type="GO" id="GO:0005506">
    <property type="term" value="F:iron ion binding"/>
    <property type="evidence" value="ECO:0007669"/>
    <property type="project" value="InterPro"/>
</dbReference>
<dbReference type="Pfam" id="PF00067">
    <property type="entry name" value="p450"/>
    <property type="match status" value="1"/>
</dbReference>
<dbReference type="PANTHER" id="PTHR24305">
    <property type="entry name" value="CYTOCHROME P450"/>
    <property type="match status" value="1"/>
</dbReference>
<dbReference type="Proteomes" id="UP000803884">
    <property type="component" value="Unassembled WGS sequence"/>
</dbReference>
<dbReference type="GO" id="GO:0020037">
    <property type="term" value="F:heme binding"/>
    <property type="evidence" value="ECO:0007669"/>
    <property type="project" value="InterPro"/>
</dbReference>
<evidence type="ECO:0000256" key="8">
    <source>
        <dbReference type="SAM" id="Phobius"/>
    </source>
</evidence>
<evidence type="ECO:0000256" key="6">
    <source>
        <dbReference type="PIRSR" id="PIRSR602401-1"/>
    </source>
</evidence>
<keyword evidence="4 6" id="KW-0479">Metal-binding</keyword>
<dbReference type="GO" id="GO:0016705">
    <property type="term" value="F:oxidoreductase activity, acting on paired donors, with incorporation or reduction of molecular oxygen"/>
    <property type="evidence" value="ECO:0007669"/>
    <property type="project" value="InterPro"/>
</dbReference>
<dbReference type="GeneID" id="96003470"/>
<dbReference type="AlphaFoldDB" id="A0AB34KWQ9"/>
<dbReference type="InterPro" id="IPR002401">
    <property type="entry name" value="Cyt_P450_E_grp-I"/>
</dbReference>
<evidence type="ECO:0000256" key="2">
    <source>
        <dbReference type="ARBA" id="ARBA00010617"/>
    </source>
</evidence>
<evidence type="ECO:0000313" key="10">
    <source>
        <dbReference type="Proteomes" id="UP000803884"/>
    </source>
</evidence>
<sequence length="493" mass="55569">MDSATPESSKPWSLIGTALALLALYLIGDVIYSLYFHPLRHIPGPKINAITRIPSIYHMLRGTTKENVTRLHDKYGEVVRVSPNDLSFISGETAWQDIYGFRTGQHKGQQNMAKDPVWYPKAANGAPSILLGNDEVHSRGRRILSHAFSEKALAEHFNDSPQNIADWYNWTTFDIISDLLFGEPFGCLQSRATHKYVGLVFKMLESFPLIFTISHYPWFKYVGALLGLIDTGILRQRMEYASWIYARAEKRAQTETNRPDFYSHILAHNGTKEGRDGKVLAMSQDEINSNCLLFITAGSETTATLLSGATYLLLKNPMVHATLKQEVRSAFPTYDSITIEAVGRLPYLLAVLSESLRYFPPVPTGFPRQTPPSGATISGHFIPAKTSVYVSSYPTGHSSRNFKDPEKFAPERWLGDAEYADDKRSALQPFSFGPRNCLGKNLAYAEMRLILAKIIWSFDMELDAASENWMRECKVFTLWQKPALAVQVRQVVR</sequence>
<comment type="similarity">
    <text evidence="2 7">Belongs to the cytochrome P450 family.</text>
</comment>
<keyword evidence="5 6" id="KW-0408">Iron</keyword>
<accession>A0AB34KWQ9</accession>
<evidence type="ECO:0000256" key="1">
    <source>
        <dbReference type="ARBA" id="ARBA00001971"/>
    </source>
</evidence>
<protein>
    <recommendedName>
        <fullName evidence="11">Isotrichodermin C-15 hydroxylase</fullName>
    </recommendedName>
</protein>
<dbReference type="CDD" id="cd11058">
    <property type="entry name" value="CYP60B-like"/>
    <property type="match status" value="1"/>
</dbReference>
<name>A0AB34KWQ9_9PEZI</name>
<evidence type="ECO:0000256" key="3">
    <source>
        <dbReference type="ARBA" id="ARBA00022617"/>
    </source>
</evidence>
<dbReference type="InterPro" id="IPR001128">
    <property type="entry name" value="Cyt_P450"/>
</dbReference>
<keyword evidence="10" id="KW-1185">Reference proteome</keyword>
<dbReference type="PRINTS" id="PR00463">
    <property type="entry name" value="EP450I"/>
</dbReference>
<feature type="transmembrane region" description="Helical" evidence="8">
    <location>
        <begin position="12"/>
        <end position="36"/>
    </location>
</feature>
<organism evidence="9 10">
    <name type="scientific">Cladosporium halotolerans</name>
    <dbReference type="NCBI Taxonomy" id="1052096"/>
    <lineage>
        <taxon>Eukaryota</taxon>
        <taxon>Fungi</taxon>
        <taxon>Dikarya</taxon>
        <taxon>Ascomycota</taxon>
        <taxon>Pezizomycotina</taxon>
        <taxon>Dothideomycetes</taxon>
        <taxon>Dothideomycetidae</taxon>
        <taxon>Cladosporiales</taxon>
        <taxon>Cladosporiaceae</taxon>
        <taxon>Cladosporium</taxon>
    </lineage>
</organism>
<gene>
    <name evidence="9" type="ORF">WHR41_02026</name>
</gene>
<dbReference type="PRINTS" id="PR00385">
    <property type="entry name" value="P450"/>
</dbReference>
<keyword evidence="7" id="KW-0503">Monooxygenase</keyword>
<dbReference type="EMBL" id="JAAQHG020000005">
    <property type="protein sequence ID" value="KAL1589260.1"/>
    <property type="molecule type" value="Genomic_DNA"/>
</dbReference>
<dbReference type="PROSITE" id="PS00086">
    <property type="entry name" value="CYTOCHROME_P450"/>
    <property type="match status" value="1"/>
</dbReference>
<dbReference type="InterPro" id="IPR036396">
    <property type="entry name" value="Cyt_P450_sf"/>
</dbReference>
<proteinExistence type="inferred from homology"/>